<feature type="region of interest" description="Disordered" evidence="15">
    <location>
        <begin position="62"/>
        <end position="88"/>
    </location>
</feature>
<gene>
    <name evidence="17" type="primary">Pim2_11</name>
    <name evidence="17" type="ORF">GTO96_0009636</name>
</gene>
<keyword evidence="10" id="KW-1035">Host cytoplasm</keyword>
<accession>A0A8X7XBT4</accession>
<evidence type="ECO:0000256" key="4">
    <source>
        <dbReference type="ARBA" id="ARBA00016885"/>
    </source>
</evidence>
<dbReference type="GO" id="GO:0004674">
    <property type="term" value="F:protein serine/threonine kinase activity"/>
    <property type="evidence" value="ECO:0007669"/>
    <property type="project" value="UniProtKB-KW"/>
</dbReference>
<evidence type="ECO:0000256" key="6">
    <source>
        <dbReference type="ARBA" id="ARBA00022679"/>
    </source>
</evidence>
<evidence type="ECO:0000256" key="10">
    <source>
        <dbReference type="ARBA" id="ARBA00023200"/>
    </source>
</evidence>
<dbReference type="AlphaFoldDB" id="A0A8X7XBT4"/>
<comment type="subcellular location">
    <subcellularLocation>
        <location evidence="1">Host cytoplasm</location>
    </subcellularLocation>
</comment>
<dbReference type="InterPro" id="IPR017441">
    <property type="entry name" value="Protein_kinase_ATP_BS"/>
</dbReference>
<evidence type="ECO:0000256" key="13">
    <source>
        <dbReference type="PROSITE-ProRule" id="PRU10141"/>
    </source>
</evidence>
<keyword evidence="6" id="KW-0808">Transferase</keyword>
<comment type="similarity">
    <text evidence="2">Belongs to the protein kinase superfamily. CAMK Ser/Thr protein kinase family. PIM subfamily.</text>
</comment>
<evidence type="ECO:0000256" key="8">
    <source>
        <dbReference type="ARBA" id="ARBA00022777"/>
    </source>
</evidence>
<sequence length="377" mass="42794">MEREALRKAVIHHIKLYFFTNGKKPQIIAVQPVTYGSKGFRTFHHPPPKSVRLLSELATGVQEGLHEEPRPPGELNQAQGAAHPATELQPSDCQKDCAQDKDFICSYVTITAHIFQQKMIEKDNEQPAEKKLSFLTIEQMRTIPELDILFQRFELGRVLGEGGFGQVRMAKRKVNNEAPGKQKKVPLEVGLMLRVCAKPSCPSIIQMYEYIIRPSYTFIVMELLESSFSLTDYMKRQGRPLEEEQGKSVFQQIVEAVMHCHSRGVFHSDIKPRNILFQSTTGQVKLIDFGCGGFLLEEKYARRPGTLAYCPPEYFLYKKYKPESANVWSLGITLFELLSGFRPFQSSMEIMTCSIHIPDHLSQGKCGNGTSFWGVDV</sequence>
<feature type="non-terminal residue" evidence="17">
    <location>
        <position position="377"/>
    </location>
</feature>
<evidence type="ECO:0000256" key="3">
    <source>
        <dbReference type="ARBA" id="ARBA00012513"/>
    </source>
</evidence>
<evidence type="ECO:0000256" key="12">
    <source>
        <dbReference type="ARBA" id="ARBA00048679"/>
    </source>
</evidence>
<dbReference type="GO" id="GO:0005524">
    <property type="term" value="F:ATP binding"/>
    <property type="evidence" value="ECO:0007669"/>
    <property type="project" value="UniProtKB-UniRule"/>
</dbReference>
<evidence type="ECO:0000256" key="14">
    <source>
        <dbReference type="RuleBase" id="RU000304"/>
    </source>
</evidence>
<dbReference type="PANTHER" id="PTHR22984">
    <property type="entry name" value="SERINE/THREONINE-PROTEIN KINASE PIM"/>
    <property type="match status" value="1"/>
</dbReference>
<dbReference type="Proteomes" id="UP000886611">
    <property type="component" value="Unassembled WGS sequence"/>
</dbReference>
<keyword evidence="7 13" id="KW-0547">Nucleotide-binding</keyword>
<feature type="binding site" evidence="13">
    <location>
        <position position="181"/>
    </location>
    <ligand>
        <name>ATP</name>
        <dbReference type="ChEBI" id="CHEBI:30616"/>
    </ligand>
</feature>
<comment type="catalytic activity">
    <reaction evidence="11">
        <text>L-threonyl-[protein] + ATP = O-phospho-L-threonyl-[protein] + ADP + H(+)</text>
        <dbReference type="Rhea" id="RHEA:46608"/>
        <dbReference type="Rhea" id="RHEA-COMP:11060"/>
        <dbReference type="Rhea" id="RHEA-COMP:11605"/>
        <dbReference type="ChEBI" id="CHEBI:15378"/>
        <dbReference type="ChEBI" id="CHEBI:30013"/>
        <dbReference type="ChEBI" id="CHEBI:30616"/>
        <dbReference type="ChEBI" id="CHEBI:61977"/>
        <dbReference type="ChEBI" id="CHEBI:456216"/>
        <dbReference type="EC" id="2.7.11.1"/>
    </reaction>
</comment>
<dbReference type="PROSITE" id="PS00107">
    <property type="entry name" value="PROTEIN_KINASE_ATP"/>
    <property type="match status" value="1"/>
</dbReference>
<evidence type="ECO:0000256" key="11">
    <source>
        <dbReference type="ARBA" id="ARBA00047899"/>
    </source>
</evidence>
<dbReference type="EC" id="2.7.11.1" evidence="3"/>
<dbReference type="PANTHER" id="PTHR22984:SF25">
    <property type="entry name" value="PROTEIN KINASE DOMAIN-CONTAINING PROTEIN"/>
    <property type="match status" value="1"/>
</dbReference>
<comment type="catalytic activity">
    <reaction evidence="12">
        <text>L-seryl-[protein] + ATP = O-phospho-L-seryl-[protein] + ADP + H(+)</text>
        <dbReference type="Rhea" id="RHEA:17989"/>
        <dbReference type="Rhea" id="RHEA-COMP:9863"/>
        <dbReference type="Rhea" id="RHEA-COMP:11604"/>
        <dbReference type="ChEBI" id="CHEBI:15378"/>
        <dbReference type="ChEBI" id="CHEBI:29999"/>
        <dbReference type="ChEBI" id="CHEBI:30616"/>
        <dbReference type="ChEBI" id="CHEBI:83421"/>
        <dbReference type="ChEBI" id="CHEBI:456216"/>
        <dbReference type="EC" id="2.7.11.1"/>
    </reaction>
</comment>
<evidence type="ECO:0000256" key="7">
    <source>
        <dbReference type="ARBA" id="ARBA00022741"/>
    </source>
</evidence>
<keyword evidence="18" id="KW-1185">Reference proteome</keyword>
<keyword evidence="8 17" id="KW-0418">Kinase</keyword>
<evidence type="ECO:0000256" key="5">
    <source>
        <dbReference type="ARBA" id="ARBA00022527"/>
    </source>
</evidence>
<evidence type="ECO:0000313" key="17">
    <source>
        <dbReference type="EMBL" id="KAG2465098.1"/>
    </source>
</evidence>
<keyword evidence="9 13" id="KW-0067">ATP-binding</keyword>
<keyword evidence="5 14" id="KW-0723">Serine/threonine-protein kinase</keyword>
<evidence type="ECO:0000256" key="9">
    <source>
        <dbReference type="ARBA" id="ARBA00022840"/>
    </source>
</evidence>
<dbReference type="SMART" id="SM00220">
    <property type="entry name" value="S_TKc"/>
    <property type="match status" value="1"/>
</dbReference>
<feature type="non-terminal residue" evidence="17">
    <location>
        <position position="1"/>
    </location>
</feature>
<dbReference type="SUPFAM" id="SSF56112">
    <property type="entry name" value="Protein kinase-like (PK-like)"/>
    <property type="match status" value="1"/>
</dbReference>
<dbReference type="Gene3D" id="1.10.510.10">
    <property type="entry name" value="Transferase(Phosphotransferase) domain 1"/>
    <property type="match status" value="1"/>
</dbReference>
<name>A0A8X7XBT4_POLSE</name>
<feature type="domain" description="Protein kinase" evidence="16">
    <location>
        <begin position="153"/>
        <end position="377"/>
    </location>
</feature>
<dbReference type="PROSITE" id="PS00108">
    <property type="entry name" value="PROTEIN_KINASE_ST"/>
    <property type="match status" value="1"/>
</dbReference>
<evidence type="ECO:0000313" key="18">
    <source>
        <dbReference type="Proteomes" id="UP000886611"/>
    </source>
</evidence>
<reference evidence="17 18" key="1">
    <citation type="journal article" date="2021" name="Cell">
        <title>Tracing the genetic footprints of vertebrate landing in non-teleost ray-finned fishes.</title>
        <authorList>
            <person name="Bi X."/>
            <person name="Wang K."/>
            <person name="Yang L."/>
            <person name="Pan H."/>
            <person name="Jiang H."/>
            <person name="Wei Q."/>
            <person name="Fang M."/>
            <person name="Yu H."/>
            <person name="Zhu C."/>
            <person name="Cai Y."/>
            <person name="He Y."/>
            <person name="Gan X."/>
            <person name="Zeng H."/>
            <person name="Yu D."/>
            <person name="Zhu Y."/>
            <person name="Jiang H."/>
            <person name="Qiu Q."/>
            <person name="Yang H."/>
            <person name="Zhang Y.E."/>
            <person name="Wang W."/>
            <person name="Zhu M."/>
            <person name="He S."/>
            <person name="Zhang G."/>
        </authorList>
    </citation>
    <scope>NUCLEOTIDE SEQUENCE [LARGE SCALE GENOMIC DNA]</scope>
    <source>
        <strain evidence="17">Bchr_013</strain>
    </source>
</reference>
<organism evidence="17 18">
    <name type="scientific">Polypterus senegalus</name>
    <name type="common">Senegal bichir</name>
    <dbReference type="NCBI Taxonomy" id="55291"/>
    <lineage>
        <taxon>Eukaryota</taxon>
        <taxon>Metazoa</taxon>
        <taxon>Chordata</taxon>
        <taxon>Craniata</taxon>
        <taxon>Vertebrata</taxon>
        <taxon>Euteleostomi</taxon>
        <taxon>Actinopterygii</taxon>
        <taxon>Polypteriformes</taxon>
        <taxon>Polypteridae</taxon>
        <taxon>Polypterus</taxon>
    </lineage>
</organism>
<dbReference type="InterPro" id="IPR008271">
    <property type="entry name" value="Ser/Thr_kinase_AS"/>
</dbReference>
<dbReference type="InterPro" id="IPR011009">
    <property type="entry name" value="Kinase-like_dom_sf"/>
</dbReference>
<dbReference type="Gene3D" id="3.30.200.20">
    <property type="entry name" value="Phosphorylase Kinase, domain 1"/>
    <property type="match status" value="2"/>
</dbReference>
<dbReference type="EMBL" id="JAATIS010002524">
    <property type="protein sequence ID" value="KAG2465098.1"/>
    <property type="molecule type" value="Genomic_DNA"/>
</dbReference>
<evidence type="ECO:0000256" key="1">
    <source>
        <dbReference type="ARBA" id="ARBA00004192"/>
    </source>
</evidence>
<dbReference type="Pfam" id="PF00069">
    <property type="entry name" value="Pkinase"/>
    <property type="match status" value="1"/>
</dbReference>
<dbReference type="PROSITE" id="PS50011">
    <property type="entry name" value="PROTEIN_KINASE_DOM"/>
    <property type="match status" value="1"/>
</dbReference>
<protein>
    <recommendedName>
        <fullName evidence="4">Serine/threonine-protein kinase 1</fullName>
        <ecNumber evidence="3">2.7.11.1</ecNumber>
    </recommendedName>
</protein>
<comment type="caution">
    <text evidence="17">The sequence shown here is derived from an EMBL/GenBank/DDBJ whole genome shotgun (WGS) entry which is preliminary data.</text>
</comment>
<evidence type="ECO:0000256" key="15">
    <source>
        <dbReference type="SAM" id="MobiDB-lite"/>
    </source>
</evidence>
<dbReference type="InterPro" id="IPR000719">
    <property type="entry name" value="Prot_kinase_dom"/>
</dbReference>
<evidence type="ECO:0000259" key="16">
    <source>
        <dbReference type="PROSITE" id="PS50011"/>
    </source>
</evidence>
<dbReference type="InterPro" id="IPR051138">
    <property type="entry name" value="PIM_Ser/Thr_kinase"/>
</dbReference>
<dbReference type="GO" id="GO:0005737">
    <property type="term" value="C:cytoplasm"/>
    <property type="evidence" value="ECO:0007669"/>
    <property type="project" value="TreeGrafter"/>
</dbReference>
<evidence type="ECO:0000256" key="2">
    <source>
        <dbReference type="ARBA" id="ARBA00005505"/>
    </source>
</evidence>
<proteinExistence type="inferred from homology"/>